<evidence type="ECO:0000256" key="1">
    <source>
        <dbReference type="SAM" id="Phobius"/>
    </source>
</evidence>
<proteinExistence type="predicted"/>
<organism evidence="2 3">
    <name type="scientific">Branchiibius cervicis</name>
    <dbReference type="NCBI Taxonomy" id="908252"/>
    <lineage>
        <taxon>Bacteria</taxon>
        <taxon>Bacillati</taxon>
        <taxon>Actinomycetota</taxon>
        <taxon>Actinomycetes</taxon>
        <taxon>Micrococcales</taxon>
        <taxon>Dermacoccaceae</taxon>
        <taxon>Branchiibius</taxon>
    </lineage>
</organism>
<feature type="transmembrane region" description="Helical" evidence="1">
    <location>
        <begin position="12"/>
        <end position="32"/>
    </location>
</feature>
<keyword evidence="1" id="KW-1133">Transmembrane helix</keyword>
<reference evidence="3" key="1">
    <citation type="journal article" date="2019" name="Int. J. Syst. Evol. Microbiol.">
        <title>The Global Catalogue of Microorganisms (GCM) 10K type strain sequencing project: providing services to taxonomists for standard genome sequencing and annotation.</title>
        <authorList>
            <consortium name="The Broad Institute Genomics Platform"/>
            <consortium name="The Broad Institute Genome Sequencing Center for Infectious Disease"/>
            <person name="Wu L."/>
            <person name="Ma J."/>
        </authorList>
    </citation>
    <scope>NUCLEOTIDE SEQUENCE [LARGE SCALE GENOMIC DNA]</scope>
    <source>
        <strain evidence="3">NBRC 106593</strain>
    </source>
</reference>
<dbReference type="Proteomes" id="UP001596356">
    <property type="component" value="Unassembled WGS sequence"/>
</dbReference>
<evidence type="ECO:0000313" key="3">
    <source>
        <dbReference type="Proteomes" id="UP001596356"/>
    </source>
</evidence>
<comment type="caution">
    <text evidence="2">The sequence shown here is derived from an EMBL/GenBank/DDBJ whole genome shotgun (WGS) entry which is preliminary data.</text>
</comment>
<protein>
    <recommendedName>
        <fullName evidence="4">PH domain-containing protein</fullName>
    </recommendedName>
</protein>
<accession>A0ABW2AUW9</accession>
<feature type="transmembrane region" description="Helical" evidence="1">
    <location>
        <begin position="179"/>
        <end position="198"/>
    </location>
</feature>
<dbReference type="EMBL" id="JBHSWJ010000002">
    <property type="protein sequence ID" value="MFC6714807.1"/>
    <property type="molecule type" value="Genomic_DNA"/>
</dbReference>
<keyword evidence="3" id="KW-1185">Reference proteome</keyword>
<sequence>MNVRRVVRQGSSLAIGWGLIGLCVLLGVLFAFGRGGLDVESGCFLLAVALILWAVFVRPCLILATGGVGLHNIVRDVDLTWPVVDLIESRWNLKIFAADGRGWGSWAITTQRPSARGAVRSGGGSGLGLGRVAAEDLREAPASSSAMARTIQSAKEDYERAVRQGQLAPQEEQVRIRPAWPSIIALAAAVVLIVVGILS</sequence>
<dbReference type="RefSeq" id="WP_377823469.1">
    <property type="nucleotide sequence ID" value="NZ_JBHSWJ010000002.1"/>
</dbReference>
<name>A0ABW2AUW9_9MICO</name>
<gene>
    <name evidence="2" type="ORF">ACFQBT_13695</name>
</gene>
<evidence type="ECO:0008006" key="4">
    <source>
        <dbReference type="Google" id="ProtNLM"/>
    </source>
</evidence>
<evidence type="ECO:0000313" key="2">
    <source>
        <dbReference type="EMBL" id="MFC6714807.1"/>
    </source>
</evidence>
<feature type="transmembrane region" description="Helical" evidence="1">
    <location>
        <begin position="44"/>
        <end position="65"/>
    </location>
</feature>
<keyword evidence="1" id="KW-0472">Membrane</keyword>
<keyword evidence="1" id="KW-0812">Transmembrane</keyword>